<keyword evidence="1 3" id="KW-0378">Hydrolase</keyword>
<dbReference type="Proteomes" id="UP000318431">
    <property type="component" value="Unassembled WGS sequence"/>
</dbReference>
<keyword evidence="4" id="KW-1185">Reference proteome</keyword>
<evidence type="ECO:0000313" key="3">
    <source>
        <dbReference type="EMBL" id="TWI65452.1"/>
    </source>
</evidence>
<dbReference type="AlphaFoldDB" id="A0A562R8T5"/>
<dbReference type="InterPro" id="IPR010905">
    <property type="entry name" value="Glyco_hydro_88"/>
</dbReference>
<dbReference type="EMBL" id="VLLB01000004">
    <property type="protein sequence ID" value="TWI65452.1"/>
    <property type="molecule type" value="Genomic_DNA"/>
</dbReference>
<dbReference type="InterPro" id="IPR008928">
    <property type="entry name" value="6-hairpin_glycosidase_sf"/>
</dbReference>
<evidence type="ECO:0000256" key="2">
    <source>
        <dbReference type="SAM" id="SignalP"/>
    </source>
</evidence>
<dbReference type="Gene3D" id="1.50.10.10">
    <property type="match status" value="1"/>
</dbReference>
<keyword evidence="2" id="KW-0732">Signal</keyword>
<name>A0A562R8T5_9BURK</name>
<feature type="chain" id="PRO_5022218075" evidence="2">
    <location>
        <begin position="36"/>
        <end position="481"/>
    </location>
</feature>
<dbReference type="PANTHER" id="PTHR33886:SF8">
    <property type="entry name" value="UNSATURATED RHAMNOGALACTURONAN HYDROLASE (EUROFUNG)"/>
    <property type="match status" value="1"/>
</dbReference>
<dbReference type="InterPro" id="IPR012341">
    <property type="entry name" value="6hp_glycosidase-like_sf"/>
</dbReference>
<evidence type="ECO:0000313" key="4">
    <source>
        <dbReference type="Proteomes" id="UP000318431"/>
    </source>
</evidence>
<dbReference type="GO" id="GO:0016787">
    <property type="term" value="F:hydrolase activity"/>
    <property type="evidence" value="ECO:0007669"/>
    <property type="project" value="UniProtKB-KW"/>
</dbReference>
<evidence type="ECO:0000256" key="1">
    <source>
        <dbReference type="ARBA" id="ARBA00022801"/>
    </source>
</evidence>
<dbReference type="RefSeq" id="WP_229474406.1">
    <property type="nucleotide sequence ID" value="NZ_VLLB01000004.1"/>
</dbReference>
<dbReference type="Pfam" id="PF07470">
    <property type="entry name" value="Glyco_hydro_88"/>
    <property type="match status" value="1"/>
</dbReference>
<protein>
    <submittedName>
        <fullName evidence="3">Rhamnogalacturonyl hydrolase YesR</fullName>
    </submittedName>
</protein>
<comment type="caution">
    <text evidence="3">The sequence shown here is derived from an EMBL/GenBank/DDBJ whole genome shotgun (WGS) entry which is preliminary data.</text>
</comment>
<accession>A0A562R8T5</accession>
<sequence>MKKTQSNLKPRHLLAGALAACLLPLSFTLSFNALAQEAPPPQEKGPAAADAMLHALVVKYPNPYRAMETAEVKAVLDRVFTYLDATTPAELINKTSHAPIGKLDKADPDAVLKPGDFRLTSYEWGVTYAGMLAAGAATGDNRYTDYTIKRHQLLADLTRIYLPVVKADPANSHAPIKSFLNPHALDDAGALCMSFLKAKGMGSKVNYGQLVDVCGKFVTEKEYRLPDGTLARGGKDASGNVKPRPLPNTLWLDDMFMGVPTMALLGKDTGNAKYYDDAVKQVLQFSKRMFNPQLGIYMHGYVEGLRDHPELRWARANGWAIMAMVEVLEVLPKNHKGYKAVEEQLRKHAAGLANLQDKDGLWHQLLDRPDSYLETSATAIYAYAFARAVNRGYLDKEMYGTKANLAWNAVASKVNAKGEIDGICVGTGMAFDPAFYYYRPVSTRAAHGYGPVLLAGAEIIEMNKKYRFGLNDSGFMYQGTR</sequence>
<proteinExistence type="predicted"/>
<organism evidence="3 4">
    <name type="scientific">Pseudoduganella lurida</name>
    <dbReference type="NCBI Taxonomy" id="1036180"/>
    <lineage>
        <taxon>Bacteria</taxon>
        <taxon>Pseudomonadati</taxon>
        <taxon>Pseudomonadota</taxon>
        <taxon>Betaproteobacteria</taxon>
        <taxon>Burkholderiales</taxon>
        <taxon>Oxalobacteraceae</taxon>
        <taxon>Telluria group</taxon>
        <taxon>Pseudoduganella</taxon>
    </lineage>
</organism>
<gene>
    <name evidence="3" type="ORF">IP91_02862</name>
</gene>
<dbReference type="PANTHER" id="PTHR33886">
    <property type="entry name" value="UNSATURATED RHAMNOGALACTURONAN HYDROLASE (EUROFUNG)"/>
    <property type="match status" value="1"/>
</dbReference>
<dbReference type="GO" id="GO:0005975">
    <property type="term" value="P:carbohydrate metabolic process"/>
    <property type="evidence" value="ECO:0007669"/>
    <property type="project" value="InterPro"/>
</dbReference>
<dbReference type="InterPro" id="IPR052043">
    <property type="entry name" value="PolySaccharide_Degr_Enz"/>
</dbReference>
<feature type="signal peptide" evidence="2">
    <location>
        <begin position="1"/>
        <end position="35"/>
    </location>
</feature>
<dbReference type="SUPFAM" id="SSF48208">
    <property type="entry name" value="Six-hairpin glycosidases"/>
    <property type="match status" value="1"/>
</dbReference>
<reference evidence="3 4" key="1">
    <citation type="journal article" date="2015" name="Stand. Genomic Sci.">
        <title>Genomic Encyclopedia of Bacterial and Archaeal Type Strains, Phase III: the genomes of soil and plant-associated and newly described type strains.</title>
        <authorList>
            <person name="Whitman W.B."/>
            <person name="Woyke T."/>
            <person name="Klenk H.P."/>
            <person name="Zhou Y."/>
            <person name="Lilburn T.G."/>
            <person name="Beck B.J."/>
            <person name="De Vos P."/>
            <person name="Vandamme P."/>
            <person name="Eisen J.A."/>
            <person name="Garrity G."/>
            <person name="Hugenholtz P."/>
            <person name="Kyrpides N.C."/>
        </authorList>
    </citation>
    <scope>NUCLEOTIDE SEQUENCE [LARGE SCALE GENOMIC DNA]</scope>
    <source>
        <strain evidence="3 4">CGMCC 1.10822</strain>
    </source>
</reference>